<dbReference type="EMBL" id="JAHESC010000044">
    <property type="protein sequence ID" value="MBT1689583.1"/>
    <property type="molecule type" value="Genomic_DNA"/>
</dbReference>
<gene>
    <name evidence="2" type="ORF">KK078_23670</name>
</gene>
<dbReference type="RefSeq" id="WP_254092806.1">
    <property type="nucleotide sequence ID" value="NZ_JAHESC010000044.1"/>
</dbReference>
<feature type="transmembrane region" description="Helical" evidence="1">
    <location>
        <begin position="36"/>
        <end position="56"/>
    </location>
</feature>
<comment type="caution">
    <text evidence="2">The sequence shown here is derived from an EMBL/GenBank/DDBJ whole genome shotgun (WGS) entry which is preliminary data.</text>
</comment>
<keyword evidence="3" id="KW-1185">Reference proteome</keyword>
<organism evidence="2 3">
    <name type="scientific">Dawidia soli</name>
    <dbReference type="NCBI Taxonomy" id="2782352"/>
    <lineage>
        <taxon>Bacteria</taxon>
        <taxon>Pseudomonadati</taxon>
        <taxon>Bacteroidota</taxon>
        <taxon>Cytophagia</taxon>
        <taxon>Cytophagales</taxon>
        <taxon>Chryseotaleaceae</taxon>
        <taxon>Dawidia</taxon>
    </lineage>
</organism>
<dbReference type="InterPro" id="IPR025250">
    <property type="entry name" value="DUF4199"/>
</dbReference>
<evidence type="ECO:0000313" key="3">
    <source>
        <dbReference type="Proteomes" id="UP001319180"/>
    </source>
</evidence>
<evidence type="ECO:0000256" key="1">
    <source>
        <dbReference type="SAM" id="Phobius"/>
    </source>
</evidence>
<accession>A0AAP2DCN2</accession>
<feature type="transmembrane region" description="Helical" evidence="1">
    <location>
        <begin position="12"/>
        <end position="30"/>
    </location>
</feature>
<proteinExistence type="predicted"/>
<dbReference type="Proteomes" id="UP001319180">
    <property type="component" value="Unassembled WGS sequence"/>
</dbReference>
<reference evidence="2 3" key="1">
    <citation type="submission" date="2021-05" db="EMBL/GenBank/DDBJ databases">
        <title>A Polyphasic approach of four new species of the genus Ohtaekwangia: Ohtaekwangia histidinii sp. nov., Ohtaekwangia cretensis sp. nov., Ohtaekwangia indiensis sp. nov., Ohtaekwangia reichenbachii sp. nov. from diverse environment.</title>
        <authorList>
            <person name="Octaviana S."/>
        </authorList>
    </citation>
    <scope>NUCLEOTIDE SEQUENCE [LARGE SCALE GENOMIC DNA]</scope>
    <source>
        <strain evidence="2 3">PWU37</strain>
    </source>
</reference>
<name>A0AAP2DCN2_9BACT</name>
<feature type="transmembrane region" description="Helical" evidence="1">
    <location>
        <begin position="149"/>
        <end position="168"/>
    </location>
</feature>
<feature type="transmembrane region" description="Helical" evidence="1">
    <location>
        <begin position="68"/>
        <end position="95"/>
    </location>
</feature>
<protein>
    <submittedName>
        <fullName evidence="2">DUF4199 family protein</fullName>
    </submittedName>
</protein>
<dbReference type="Pfam" id="PF13858">
    <property type="entry name" value="DUF4199"/>
    <property type="match status" value="1"/>
</dbReference>
<dbReference type="AlphaFoldDB" id="A0AAP2DCN2"/>
<keyword evidence="1" id="KW-0812">Transmembrane</keyword>
<keyword evidence="1" id="KW-0472">Membrane</keyword>
<evidence type="ECO:0000313" key="2">
    <source>
        <dbReference type="EMBL" id="MBT1689583.1"/>
    </source>
</evidence>
<keyword evidence="1" id="KW-1133">Transmembrane helix</keyword>
<sequence length="174" mass="19960">MKQPLVKLSIRYGLVAGVLATAVLIAMFYMGRHPAMVSPFLDFRIMVFGIFIFFSLKELRDYYQGGILYFWQGMIGGGLIVLIATVISSVGLQIFGSWEERFVSQYIKQMTDYLKTFPKEDIERIGKDVYDRNLHALPETNIRKLVETYFAQGIAIGFFVNIILSVILRRQPKT</sequence>